<dbReference type="GO" id="GO:0015631">
    <property type="term" value="F:tubulin binding"/>
    <property type="evidence" value="ECO:0007669"/>
    <property type="project" value="TreeGrafter"/>
</dbReference>
<dbReference type="AlphaFoldDB" id="A0AAV8VW16"/>
<proteinExistence type="predicted"/>
<keyword evidence="2" id="KW-1185">Reference proteome</keyword>
<gene>
    <name evidence="1" type="ORF">NQ315_013077</name>
</gene>
<evidence type="ECO:0008006" key="3">
    <source>
        <dbReference type="Google" id="ProtNLM"/>
    </source>
</evidence>
<evidence type="ECO:0000313" key="2">
    <source>
        <dbReference type="Proteomes" id="UP001159042"/>
    </source>
</evidence>
<sequence>AAAAVYDKPPERASKMTFSYPFLEFGILPNDLQVEKEFVVKNLTIEPMKWKIVEVKYNIDTLPHMEVFKSGNISCDGGEFSCICQEQKIRYTVAKKGPVSWVSMLLLFSISEDNSVECESLCIVTYEIINYEVTVNGRSEGLALCPMKILYTGIPETITVRLENHSPIRGVFYFLKPFGDHSQYVNIQVSPSNGILKPFKPVLVDITISGTEVGIFEDVFIPCFISKGQKCAILRMLCAVDCVHLAMYLPGSDQYYQKIMWPPKVLFEYDDNWMFCPCSLEYDPEMMPSEMNAQSPTTYNERYNVDIADAEEQELTFRPGDNTPVASDERIIYDECLSGSKSEKTSDTVSKSDELKGGLLRELLQEQFGEQLFLQERIVEVRNIQLKTPTKITFYLENITPVQSKYTVDAINFHTNKNFDITTCKLHFKKAEDIWNDMITNEYGILVLPDSKEGNLISFGLVEVNLTVFSNTWGIYQEEIAVDVPDIPCFTFSLLVEVVGCPVSYPLATSKITEYPTVRFESAAYHSDEIQRKVKILNTSCVPVNIVWEKFMQALSKAGNKIKNDIDINNLFTITPCESHLEKDSHHFLQITMTPKNIPPLEKLIQITCSLIGNLHLEEHHRKKLNYFFRPTYLENPNQIRMEVLSALELPVLRSDFLKENITMRFYANEVIFDRKFDDRTTLVFHNTHSCVAEVEMSIDDPLEILDTKSRREGTNIYVVQPLSTLEITIKCNIDYQRILNFSDIVYPKKDADIDELKEKFNVQSVDTELKILHIQRNLTILHKGDIEKAVALDVYIYYPDIYAKPSVLRLDQIFLGNTRKTLVTVFNNTGYLITFEIFKSLASEVLYVSPHYGEIKKSTGFNKSFCNIFIYFTPREARQYSESIRIVTNIPNYFIEIPIKATGSINEKFYVDYKI</sequence>
<dbReference type="PANTHER" id="PTHR46348:SF1">
    <property type="entry name" value="DELETED IN LUNG AND ESOPHAGEAL CANCER PROTEIN 1"/>
    <property type="match status" value="1"/>
</dbReference>
<accession>A0AAV8VW16</accession>
<protein>
    <recommendedName>
        <fullName evidence="3">Deleted in lung and esophageal cancer protein 1</fullName>
    </recommendedName>
</protein>
<dbReference type="GO" id="GO:0005737">
    <property type="term" value="C:cytoplasm"/>
    <property type="evidence" value="ECO:0007669"/>
    <property type="project" value="TreeGrafter"/>
</dbReference>
<dbReference type="InterPro" id="IPR033304">
    <property type="entry name" value="DLEC1"/>
</dbReference>
<dbReference type="GO" id="GO:0008285">
    <property type="term" value="P:negative regulation of cell population proliferation"/>
    <property type="evidence" value="ECO:0007669"/>
    <property type="project" value="InterPro"/>
</dbReference>
<evidence type="ECO:0000313" key="1">
    <source>
        <dbReference type="EMBL" id="KAJ8918572.1"/>
    </source>
</evidence>
<dbReference type="Proteomes" id="UP001159042">
    <property type="component" value="Unassembled WGS sequence"/>
</dbReference>
<dbReference type="GO" id="GO:0005929">
    <property type="term" value="C:cilium"/>
    <property type="evidence" value="ECO:0007669"/>
    <property type="project" value="TreeGrafter"/>
</dbReference>
<dbReference type="EMBL" id="JANEYG010000024">
    <property type="protein sequence ID" value="KAJ8918572.1"/>
    <property type="molecule type" value="Genomic_DNA"/>
</dbReference>
<dbReference type="InterPro" id="IPR013783">
    <property type="entry name" value="Ig-like_fold"/>
</dbReference>
<dbReference type="PANTHER" id="PTHR46348">
    <property type="entry name" value="DELETED IN LUNG AND ESOPHAGEAL CANCER PROTEIN 1"/>
    <property type="match status" value="1"/>
</dbReference>
<comment type="caution">
    <text evidence="1">The sequence shown here is derived from an EMBL/GenBank/DDBJ whole genome shotgun (WGS) entry which is preliminary data.</text>
</comment>
<feature type="non-terminal residue" evidence="1">
    <location>
        <position position="1"/>
    </location>
</feature>
<name>A0AAV8VW16_9CUCU</name>
<dbReference type="Pfam" id="PF23316">
    <property type="entry name" value="Ig_DLEC1_6th"/>
    <property type="match status" value="1"/>
</dbReference>
<organism evidence="1 2">
    <name type="scientific">Exocentrus adspersus</name>
    <dbReference type="NCBI Taxonomy" id="1586481"/>
    <lineage>
        <taxon>Eukaryota</taxon>
        <taxon>Metazoa</taxon>
        <taxon>Ecdysozoa</taxon>
        <taxon>Arthropoda</taxon>
        <taxon>Hexapoda</taxon>
        <taxon>Insecta</taxon>
        <taxon>Pterygota</taxon>
        <taxon>Neoptera</taxon>
        <taxon>Endopterygota</taxon>
        <taxon>Coleoptera</taxon>
        <taxon>Polyphaga</taxon>
        <taxon>Cucujiformia</taxon>
        <taxon>Chrysomeloidea</taxon>
        <taxon>Cerambycidae</taxon>
        <taxon>Lamiinae</taxon>
        <taxon>Acanthocinini</taxon>
        <taxon>Exocentrus</taxon>
    </lineage>
</organism>
<reference evidence="1 2" key="1">
    <citation type="journal article" date="2023" name="Insect Mol. Biol.">
        <title>Genome sequencing provides insights into the evolution of gene families encoding plant cell wall-degrading enzymes in longhorned beetles.</title>
        <authorList>
            <person name="Shin N.R."/>
            <person name="Okamura Y."/>
            <person name="Kirsch R."/>
            <person name="Pauchet Y."/>
        </authorList>
    </citation>
    <scope>NUCLEOTIDE SEQUENCE [LARGE SCALE GENOMIC DNA]</scope>
    <source>
        <strain evidence="1">EAD_L_NR</strain>
    </source>
</reference>
<dbReference type="Gene3D" id="2.60.40.10">
    <property type="entry name" value="Immunoglobulins"/>
    <property type="match status" value="1"/>
</dbReference>